<dbReference type="Proteomes" id="UP000698800">
    <property type="component" value="Unassembled WGS sequence"/>
</dbReference>
<comment type="similarity">
    <text evidence="3 11">Belongs to the ALG14 family.</text>
</comment>
<comment type="caution">
    <text evidence="12">The sequence shown here is derived from an EMBL/GenBank/DDBJ whole genome shotgun (WGS) entry which is preliminary data.</text>
</comment>
<comment type="subcellular location">
    <subcellularLocation>
        <location evidence="1 11">Endoplasmic reticulum membrane</location>
        <topology evidence="1 11">Single-pass membrane protein</topology>
    </subcellularLocation>
    <subcellularLocation>
        <location evidence="2">Nucleus membrane</location>
        <topology evidence="2">Single-pass membrane protein</topology>
    </subcellularLocation>
</comment>
<keyword evidence="13" id="KW-1185">Reference proteome</keyword>
<dbReference type="InterPro" id="IPR013969">
    <property type="entry name" value="Oligosacch_biosynth_Alg14"/>
</dbReference>
<dbReference type="GO" id="GO:0031965">
    <property type="term" value="C:nuclear membrane"/>
    <property type="evidence" value="ECO:0007669"/>
    <property type="project" value="UniProtKB-SubCell"/>
</dbReference>
<dbReference type="Pfam" id="PF08660">
    <property type="entry name" value="Alg14"/>
    <property type="match status" value="1"/>
</dbReference>
<dbReference type="GO" id="GO:0006488">
    <property type="term" value="P:dolichol-linked oligosaccharide biosynthetic process"/>
    <property type="evidence" value="ECO:0007669"/>
    <property type="project" value="InterPro"/>
</dbReference>
<comment type="function">
    <text evidence="11">Involved in protein N-glycosylation. Essential for the second step of the dolichol-linked oligosaccharide pathway. Anchors the catalytic subunit ALG13 to the ER.</text>
</comment>
<evidence type="ECO:0000256" key="5">
    <source>
        <dbReference type="ARBA" id="ARBA00017467"/>
    </source>
</evidence>
<organism evidence="12 13">
    <name type="scientific">Glutinoglossum americanum</name>
    <dbReference type="NCBI Taxonomy" id="1670608"/>
    <lineage>
        <taxon>Eukaryota</taxon>
        <taxon>Fungi</taxon>
        <taxon>Dikarya</taxon>
        <taxon>Ascomycota</taxon>
        <taxon>Pezizomycotina</taxon>
        <taxon>Geoglossomycetes</taxon>
        <taxon>Geoglossales</taxon>
        <taxon>Geoglossaceae</taxon>
        <taxon>Glutinoglossum</taxon>
    </lineage>
</organism>
<evidence type="ECO:0000256" key="2">
    <source>
        <dbReference type="ARBA" id="ARBA00004590"/>
    </source>
</evidence>
<feature type="transmembrane region" description="Helical" evidence="11">
    <location>
        <begin position="12"/>
        <end position="31"/>
    </location>
</feature>
<gene>
    <name evidence="11" type="primary">ALG14</name>
    <name evidence="12" type="ORF">FGG08_007013</name>
</gene>
<dbReference type="AlphaFoldDB" id="A0A9P8KWV7"/>
<evidence type="ECO:0000256" key="6">
    <source>
        <dbReference type="ARBA" id="ARBA00022692"/>
    </source>
</evidence>
<dbReference type="PANTHER" id="PTHR12154">
    <property type="entry name" value="GLYCOSYL TRANSFERASE-RELATED"/>
    <property type="match status" value="1"/>
</dbReference>
<dbReference type="GO" id="GO:0004577">
    <property type="term" value="F:N-acetylglucosaminyldiphosphodolichol N-acetylglucosaminyltransferase activity"/>
    <property type="evidence" value="ECO:0007669"/>
    <property type="project" value="TreeGrafter"/>
</dbReference>
<evidence type="ECO:0000313" key="12">
    <source>
        <dbReference type="EMBL" id="KAH0536086.1"/>
    </source>
</evidence>
<feature type="transmembrane region" description="Helical" evidence="11">
    <location>
        <begin position="183"/>
        <end position="205"/>
    </location>
</feature>
<evidence type="ECO:0000256" key="11">
    <source>
        <dbReference type="RuleBase" id="RU362127"/>
    </source>
</evidence>
<proteinExistence type="inferred from homology"/>
<feature type="transmembrane region" description="Helical" evidence="11">
    <location>
        <begin position="52"/>
        <end position="69"/>
    </location>
</feature>
<protein>
    <recommendedName>
        <fullName evidence="5 11">UDP-N-acetylglucosamine transferase subunit ALG14</fullName>
    </recommendedName>
    <alternativeName>
        <fullName evidence="10 11">Asparagine-linked glycosylation protein 14</fullName>
    </alternativeName>
</protein>
<evidence type="ECO:0000256" key="3">
    <source>
        <dbReference type="ARBA" id="ARBA00009731"/>
    </source>
</evidence>
<keyword evidence="8 11" id="KW-1133">Transmembrane helix</keyword>
<evidence type="ECO:0000256" key="1">
    <source>
        <dbReference type="ARBA" id="ARBA00004389"/>
    </source>
</evidence>
<keyword evidence="6 11" id="KW-0812">Transmembrane</keyword>
<keyword evidence="9 11" id="KW-0472">Membrane</keyword>
<comment type="subunit">
    <text evidence="4 11">Heterodimer with ALG13 to form a functional enzyme.</text>
</comment>
<comment type="caution">
    <text evidence="11">Lacks conserved residue(s) required for the propagation of feature annotation.</text>
</comment>
<keyword evidence="7 11" id="KW-0256">Endoplasmic reticulum</keyword>
<reference evidence="12" key="1">
    <citation type="submission" date="2021-03" db="EMBL/GenBank/DDBJ databases">
        <title>Comparative genomics and phylogenomic investigation of the class Geoglossomycetes provide insights into ecological specialization and systematics.</title>
        <authorList>
            <person name="Melie T."/>
            <person name="Pirro S."/>
            <person name="Miller A.N."/>
            <person name="Quandt A."/>
        </authorList>
    </citation>
    <scope>NUCLEOTIDE SEQUENCE</scope>
    <source>
        <strain evidence="12">GBOQ0MN5Z8</strain>
    </source>
</reference>
<sequence>MAFIPQPNNPIAWLTAALLITLTTAFLRLLYILPSTNPTFPTKRLRTAHTRLLVVLGSGGHTAEMFLLLGRSLNPRLYTARSYLVSAGDEFSAERAEEFERGLWATSASAMAGHAGEEDEMRGKRYEIFTVPRARNIHQSLLTTPFSSLNCCLSCFHVLRGTANSNSTNNKIPSPPQHQYPDLILCNGPGTAVCVIFTSLLLKYFGVRGTKGKMRTIYVESFARVRTLSLSGKILRWCCDRFLVQWKGLKGGGREYLGVLV</sequence>
<evidence type="ECO:0000256" key="10">
    <source>
        <dbReference type="ARBA" id="ARBA00032062"/>
    </source>
</evidence>
<evidence type="ECO:0000256" key="8">
    <source>
        <dbReference type="ARBA" id="ARBA00022989"/>
    </source>
</evidence>
<evidence type="ECO:0000256" key="9">
    <source>
        <dbReference type="ARBA" id="ARBA00023136"/>
    </source>
</evidence>
<evidence type="ECO:0000256" key="7">
    <source>
        <dbReference type="ARBA" id="ARBA00022824"/>
    </source>
</evidence>
<dbReference type="PANTHER" id="PTHR12154:SF4">
    <property type="entry name" value="UDP-N-ACETYLGLUCOSAMINE TRANSFERASE SUBUNIT ALG14 HOMOLOG"/>
    <property type="match status" value="1"/>
</dbReference>
<dbReference type="Gene3D" id="3.40.50.2000">
    <property type="entry name" value="Glycogen Phosphorylase B"/>
    <property type="match status" value="1"/>
</dbReference>
<name>A0A9P8KWV7_9PEZI</name>
<accession>A0A9P8KWV7</accession>
<dbReference type="OrthoDB" id="17098at2759"/>
<evidence type="ECO:0000256" key="4">
    <source>
        <dbReference type="ARBA" id="ARBA00011335"/>
    </source>
</evidence>
<evidence type="ECO:0000313" key="13">
    <source>
        <dbReference type="Proteomes" id="UP000698800"/>
    </source>
</evidence>
<dbReference type="GO" id="GO:0043541">
    <property type="term" value="C:UDP-N-acetylglucosamine transferase complex"/>
    <property type="evidence" value="ECO:0007669"/>
    <property type="project" value="TreeGrafter"/>
</dbReference>
<dbReference type="EMBL" id="JAGHQL010000236">
    <property type="protein sequence ID" value="KAH0536086.1"/>
    <property type="molecule type" value="Genomic_DNA"/>
</dbReference>